<evidence type="ECO:0000256" key="1">
    <source>
        <dbReference type="SAM" id="Phobius"/>
    </source>
</evidence>
<feature type="transmembrane region" description="Helical" evidence="1">
    <location>
        <begin position="196"/>
        <end position="216"/>
    </location>
</feature>
<keyword evidence="1" id="KW-1133">Transmembrane helix</keyword>
<dbReference type="KEGG" id="tgy:X802_03535"/>
<dbReference type="PATRIC" id="fig|1432656.3.peg.683"/>
<proteinExistence type="predicted"/>
<protein>
    <submittedName>
        <fullName evidence="2">Uncharacterized protein</fullName>
    </submittedName>
</protein>
<gene>
    <name evidence="2" type="ORF">X802_03535</name>
</gene>
<keyword evidence="3" id="KW-1185">Reference proteome</keyword>
<feature type="transmembrane region" description="Helical" evidence="1">
    <location>
        <begin position="7"/>
        <end position="26"/>
    </location>
</feature>
<keyword evidence="1" id="KW-0472">Membrane</keyword>
<dbReference type="EMBL" id="CP007140">
    <property type="protein sequence ID" value="AJC71335.1"/>
    <property type="molecule type" value="Genomic_DNA"/>
</dbReference>
<sequence>MTFSPLRLVMFLGAAITTIMLVTIHLKDSGEYAHIFYLLSVSTVAVWILNSRVPNMDSFLAFIQESLGKIGVQASIQTETAFYVYLLVLLLLITSFFYSTPRRSRELGFIVFGVLFSAPFFRSLVYPPTPELIGITAFMISISLMTSLVFSPRGVGLLSQTLILSIVTVVAIAIEPWNIVLLVAFILTFPRKKRNIAYVVLVLLGFGAALRAGLVWSPHIPGLTFKLVFSQLLLPIALIGYSLLFRSDVIIPILKNSKGPTPFLVLLLVVFLIGSITTPRLLPYVAITLTLLSIRLVFHTRDTGRIIVRKEESSKT</sequence>
<feature type="transmembrane region" description="Helical" evidence="1">
    <location>
        <begin position="259"/>
        <end position="276"/>
    </location>
</feature>
<dbReference type="AlphaFoldDB" id="A0A0X1KJB2"/>
<evidence type="ECO:0000313" key="2">
    <source>
        <dbReference type="EMBL" id="AJC71335.1"/>
    </source>
</evidence>
<evidence type="ECO:0000313" key="3">
    <source>
        <dbReference type="Proteomes" id="UP000062043"/>
    </source>
</evidence>
<name>A0A0X1KJB2_9EURY</name>
<feature type="transmembrane region" description="Helical" evidence="1">
    <location>
        <begin position="132"/>
        <end position="150"/>
    </location>
</feature>
<dbReference type="OrthoDB" id="103680at2157"/>
<reference evidence="2 3" key="1">
    <citation type="submission" date="2014-01" db="EMBL/GenBank/DDBJ databases">
        <title>Genome sequencing of Thermococcus guaymasensis.</title>
        <authorList>
            <person name="Zhang X."/>
            <person name="Alvare G."/>
            <person name="Fristensky B."/>
            <person name="Chen L."/>
            <person name="Suen T."/>
            <person name="Chen Q."/>
            <person name="Ma K."/>
        </authorList>
    </citation>
    <scope>NUCLEOTIDE SEQUENCE [LARGE SCALE GENOMIC DNA]</scope>
    <source>
        <strain evidence="2 3">DSM 11113</strain>
    </source>
</reference>
<feature type="transmembrane region" description="Helical" evidence="1">
    <location>
        <begin position="228"/>
        <end position="247"/>
    </location>
</feature>
<feature type="transmembrane region" description="Helical" evidence="1">
    <location>
        <begin position="282"/>
        <end position="298"/>
    </location>
</feature>
<feature type="transmembrane region" description="Helical" evidence="1">
    <location>
        <begin position="82"/>
        <end position="101"/>
    </location>
</feature>
<feature type="transmembrane region" description="Helical" evidence="1">
    <location>
        <begin position="32"/>
        <end position="49"/>
    </location>
</feature>
<dbReference type="Proteomes" id="UP000062043">
    <property type="component" value="Chromosome"/>
</dbReference>
<keyword evidence="1" id="KW-0812">Transmembrane</keyword>
<feature type="transmembrane region" description="Helical" evidence="1">
    <location>
        <begin position="107"/>
        <end position="125"/>
    </location>
</feature>
<accession>A0A0X1KJB2</accession>
<organism evidence="2 3">
    <name type="scientific">Thermococcus guaymasensis DSM 11113</name>
    <dbReference type="NCBI Taxonomy" id="1432656"/>
    <lineage>
        <taxon>Archaea</taxon>
        <taxon>Methanobacteriati</taxon>
        <taxon>Methanobacteriota</taxon>
        <taxon>Thermococci</taxon>
        <taxon>Thermococcales</taxon>
        <taxon>Thermococcaceae</taxon>
        <taxon>Thermococcus</taxon>
    </lineage>
</organism>
<feature type="transmembrane region" description="Helical" evidence="1">
    <location>
        <begin position="162"/>
        <end position="189"/>
    </location>
</feature>